<dbReference type="Proteomes" id="UP001152795">
    <property type="component" value="Unassembled WGS sequence"/>
</dbReference>
<dbReference type="GO" id="GO:0003723">
    <property type="term" value="F:RNA binding"/>
    <property type="evidence" value="ECO:0007669"/>
    <property type="project" value="InterPro"/>
</dbReference>
<feature type="compositionally biased region" description="Polar residues" evidence="1">
    <location>
        <begin position="7"/>
        <end position="17"/>
    </location>
</feature>
<name>A0A6S7H5W0_PARCT</name>
<dbReference type="Gene3D" id="3.40.50.300">
    <property type="entry name" value="P-loop containing nucleotide triphosphate hydrolases"/>
    <property type="match status" value="1"/>
</dbReference>
<accession>A0A6S7H5W0</accession>
<dbReference type="GO" id="GO:0003724">
    <property type="term" value="F:RNA helicase activity"/>
    <property type="evidence" value="ECO:0007669"/>
    <property type="project" value="InterPro"/>
</dbReference>
<keyword evidence="3" id="KW-1185">Reference proteome</keyword>
<dbReference type="SUPFAM" id="SSF52540">
    <property type="entry name" value="P-loop containing nucleoside triphosphate hydrolases"/>
    <property type="match status" value="1"/>
</dbReference>
<evidence type="ECO:0000256" key="1">
    <source>
        <dbReference type="SAM" id="MobiDB-lite"/>
    </source>
</evidence>
<dbReference type="InterPro" id="IPR000605">
    <property type="entry name" value="Helicase_SF3_ssDNA/RNA_vir"/>
</dbReference>
<dbReference type="EMBL" id="CACRXK020003574">
    <property type="protein sequence ID" value="CAB3999376.1"/>
    <property type="molecule type" value="Genomic_DNA"/>
</dbReference>
<gene>
    <name evidence="2" type="ORF">PACLA_8A037200</name>
</gene>
<organism evidence="2 3">
    <name type="scientific">Paramuricea clavata</name>
    <name type="common">Red gorgonian</name>
    <name type="synonym">Violescent sea-whip</name>
    <dbReference type="NCBI Taxonomy" id="317549"/>
    <lineage>
        <taxon>Eukaryota</taxon>
        <taxon>Metazoa</taxon>
        <taxon>Cnidaria</taxon>
        <taxon>Anthozoa</taxon>
        <taxon>Octocorallia</taxon>
        <taxon>Malacalcyonacea</taxon>
        <taxon>Plexauridae</taxon>
        <taxon>Paramuricea</taxon>
    </lineage>
</organism>
<dbReference type="InterPro" id="IPR027417">
    <property type="entry name" value="P-loop_NTPase"/>
</dbReference>
<dbReference type="AlphaFoldDB" id="A0A6S7H5W0"/>
<dbReference type="Pfam" id="PF00910">
    <property type="entry name" value="RNA_helicase"/>
    <property type="match status" value="1"/>
</dbReference>
<evidence type="ECO:0000313" key="3">
    <source>
        <dbReference type="Proteomes" id="UP001152795"/>
    </source>
</evidence>
<comment type="caution">
    <text evidence="2">The sequence shown here is derived from an EMBL/GenBank/DDBJ whole genome shotgun (WGS) entry which is preliminary data.</text>
</comment>
<sequence length="465" mass="51237">MTDENHGVSSGTSNHFINTRGGWDSNSNEVPTWTGHIMIAKHITIPQTINSNGPISTDLSDILGATGNSPALFFQSYRVNSVTAYIQGFHIDNDDAARAHVNMWLAPWNRPFYIGGTGVGLTAINTNAKCLPGSTWRQFNVPSLLYSTQANTGDISANGMLSNTMAQPMYEINTAQDAATHGDVMANGMIPTLNPGTDNPAPFYDNTPWQCFIFEIETIFGAATVSDASGDQLPMITSPTAPSRIKQYPPIRNMKRQLSDLSGDEEIPMLTSPAPRPTRPGWSGNNEVEERIYDMIIKGHRMFKDILPLYPKYYATIARLMICRKPRDFITHVLQIFGPAGIGKTTAVFKVLKAFTDTGVADFYFKGGGLKKYWDGYDNQPIVWIDDPVTLDASRDSESVQQLKNVFSTGNAVVEVKYGSLTFDSKLVIITSNGAPEYLAASCGEENYEPILRRLTDTCGRRFCH</sequence>
<protein>
    <submittedName>
        <fullName evidence="2">Replication-associated</fullName>
    </submittedName>
</protein>
<feature type="region of interest" description="Disordered" evidence="1">
    <location>
        <begin position="1"/>
        <end position="22"/>
    </location>
</feature>
<reference evidence="2" key="1">
    <citation type="submission" date="2020-04" db="EMBL/GenBank/DDBJ databases">
        <authorList>
            <person name="Alioto T."/>
            <person name="Alioto T."/>
            <person name="Gomez Garrido J."/>
        </authorList>
    </citation>
    <scope>NUCLEOTIDE SEQUENCE</scope>
    <source>
        <strain evidence="2">A484AB</strain>
    </source>
</reference>
<evidence type="ECO:0000313" key="2">
    <source>
        <dbReference type="EMBL" id="CAB3999376.1"/>
    </source>
</evidence>
<proteinExistence type="predicted"/>